<dbReference type="EMBL" id="QBLH01001127">
    <property type="protein sequence ID" value="TGZ53064.1"/>
    <property type="molecule type" value="Genomic_DNA"/>
</dbReference>
<sequence length="361" mass="41317">MIQHRDRCTHRAKQLTGRITGDSTRLATDTAYATPITRLYREQMKPGERDCDPCFMAGFVVLRIKECKVSASSNKVGGILRDLGVRRKSNNARIERESDRAERVPTSRENVLRKNIICGNHSAFGIVAASILSARKIRSSLRINTSTKSTFDTRGSGIRKVHAVYTYTYPRKVHSTCLDTTWIPPRSARSYSRDFISYVSTLHVVFHVDRAERRKDNDNPDNTNYPSSRERKESCQPSPNLEETGVKTMGNSFLRRYNKRPRPRSRTMTKGGTRTKDERGVEAEPDERPRSVKMRNDEGTACMTPRRRVGGYCSAERPKISRERSLEESTARLDSHERDRDHIARAETRGPRLNERAPFAR</sequence>
<keyword evidence="3" id="KW-1185">Reference proteome</keyword>
<feature type="compositionally biased region" description="Basic and acidic residues" evidence="1">
    <location>
        <begin position="274"/>
        <end position="298"/>
    </location>
</feature>
<name>A0A4V3SBL5_9HYME</name>
<organism evidence="2 3">
    <name type="scientific">Temnothorax longispinosus</name>
    <dbReference type="NCBI Taxonomy" id="300112"/>
    <lineage>
        <taxon>Eukaryota</taxon>
        <taxon>Metazoa</taxon>
        <taxon>Ecdysozoa</taxon>
        <taxon>Arthropoda</taxon>
        <taxon>Hexapoda</taxon>
        <taxon>Insecta</taxon>
        <taxon>Pterygota</taxon>
        <taxon>Neoptera</taxon>
        <taxon>Endopterygota</taxon>
        <taxon>Hymenoptera</taxon>
        <taxon>Apocrita</taxon>
        <taxon>Aculeata</taxon>
        <taxon>Formicoidea</taxon>
        <taxon>Formicidae</taxon>
        <taxon>Myrmicinae</taxon>
        <taxon>Temnothorax</taxon>
    </lineage>
</organism>
<accession>A0A4V3SBL5</accession>
<proteinExistence type="predicted"/>
<reference evidence="2 3" key="1">
    <citation type="journal article" date="2019" name="Philos. Trans. R. Soc. Lond., B, Biol. Sci.">
        <title>Ant behaviour and brain gene expression of defending hosts depend on the ecological success of the intruding social parasite.</title>
        <authorList>
            <person name="Kaur R."/>
            <person name="Stoldt M."/>
            <person name="Jongepier E."/>
            <person name="Feldmeyer B."/>
            <person name="Menzel F."/>
            <person name="Bornberg-Bauer E."/>
            <person name="Foitzik S."/>
        </authorList>
    </citation>
    <scope>NUCLEOTIDE SEQUENCE [LARGE SCALE GENOMIC DNA]</scope>
    <source>
        <tissue evidence="2">Whole body</tissue>
    </source>
</reference>
<dbReference type="AlphaFoldDB" id="A0A4V3SBL5"/>
<dbReference type="Proteomes" id="UP000310200">
    <property type="component" value="Unassembled WGS sequence"/>
</dbReference>
<protein>
    <submittedName>
        <fullName evidence="2">Uncharacterized protein</fullName>
    </submittedName>
</protein>
<evidence type="ECO:0000313" key="2">
    <source>
        <dbReference type="EMBL" id="TGZ53064.1"/>
    </source>
</evidence>
<gene>
    <name evidence="2" type="ORF">DBV15_00580</name>
</gene>
<evidence type="ECO:0000313" key="3">
    <source>
        <dbReference type="Proteomes" id="UP000310200"/>
    </source>
</evidence>
<feature type="compositionally biased region" description="Basic residues" evidence="1">
    <location>
        <begin position="256"/>
        <end position="267"/>
    </location>
</feature>
<feature type="compositionally biased region" description="Basic and acidic residues" evidence="1">
    <location>
        <begin position="316"/>
        <end position="355"/>
    </location>
</feature>
<evidence type="ECO:0000256" key="1">
    <source>
        <dbReference type="SAM" id="MobiDB-lite"/>
    </source>
</evidence>
<comment type="caution">
    <text evidence="2">The sequence shown here is derived from an EMBL/GenBank/DDBJ whole genome shotgun (WGS) entry which is preliminary data.</text>
</comment>
<feature type="region of interest" description="Disordered" evidence="1">
    <location>
        <begin position="213"/>
        <end position="361"/>
    </location>
</feature>